<sequence>MVTPLFDASVEDLLGTQAKRSAGKRGPQPKIAQQLERIQALPAAEQRAIVKVLDAVLAAHQ</sequence>
<gene>
    <name evidence="1" type="ORF">EDC34_1171</name>
</gene>
<dbReference type="Proteomes" id="UP000295414">
    <property type="component" value="Unassembled WGS sequence"/>
</dbReference>
<dbReference type="AlphaFoldDB" id="A0A4R3MUQ3"/>
<evidence type="ECO:0000313" key="2">
    <source>
        <dbReference type="Proteomes" id="UP000295414"/>
    </source>
</evidence>
<dbReference type="EMBL" id="SMAP01000017">
    <property type="protein sequence ID" value="TCT19865.1"/>
    <property type="molecule type" value="Genomic_DNA"/>
</dbReference>
<reference evidence="1 2" key="1">
    <citation type="submission" date="2019-03" db="EMBL/GenBank/DDBJ databases">
        <title>Genomic Encyclopedia of Type Strains, Phase IV (KMG-IV): sequencing the most valuable type-strain genomes for metagenomic binning, comparative biology and taxonomic classification.</title>
        <authorList>
            <person name="Goeker M."/>
        </authorList>
    </citation>
    <scope>NUCLEOTIDE SEQUENCE [LARGE SCALE GENOMIC DNA]</scope>
    <source>
        <strain evidence="1 2">DSM 13605</strain>
    </source>
</reference>
<proteinExistence type="predicted"/>
<comment type="caution">
    <text evidence="1">The sequence shown here is derived from an EMBL/GenBank/DDBJ whole genome shotgun (WGS) entry which is preliminary data.</text>
</comment>
<accession>A0A4R3MUQ3</accession>
<organism evidence="1 2">
    <name type="scientific">Thermomonas haemolytica</name>
    <dbReference type="NCBI Taxonomy" id="141949"/>
    <lineage>
        <taxon>Bacteria</taxon>
        <taxon>Pseudomonadati</taxon>
        <taxon>Pseudomonadota</taxon>
        <taxon>Gammaproteobacteria</taxon>
        <taxon>Lysobacterales</taxon>
        <taxon>Lysobacteraceae</taxon>
        <taxon>Thermomonas</taxon>
    </lineage>
</organism>
<evidence type="ECO:0000313" key="1">
    <source>
        <dbReference type="EMBL" id="TCT19865.1"/>
    </source>
</evidence>
<keyword evidence="2" id="KW-1185">Reference proteome</keyword>
<protein>
    <submittedName>
        <fullName evidence="1">Uncharacterized protein</fullName>
    </submittedName>
</protein>
<name>A0A4R3MUQ3_9GAMM</name>